<name>A0AC35GA78_9BILA</name>
<evidence type="ECO:0000313" key="2">
    <source>
        <dbReference type="WBParaSite" id="PS1159_v2.g2775.t1"/>
    </source>
</evidence>
<dbReference type="Proteomes" id="UP000887580">
    <property type="component" value="Unplaced"/>
</dbReference>
<protein>
    <submittedName>
        <fullName evidence="2">Uncharacterized protein</fullName>
    </submittedName>
</protein>
<organism evidence="1 2">
    <name type="scientific">Panagrolaimus sp. PS1159</name>
    <dbReference type="NCBI Taxonomy" id="55785"/>
    <lineage>
        <taxon>Eukaryota</taxon>
        <taxon>Metazoa</taxon>
        <taxon>Ecdysozoa</taxon>
        <taxon>Nematoda</taxon>
        <taxon>Chromadorea</taxon>
        <taxon>Rhabditida</taxon>
        <taxon>Tylenchina</taxon>
        <taxon>Panagrolaimomorpha</taxon>
        <taxon>Panagrolaimoidea</taxon>
        <taxon>Panagrolaimidae</taxon>
        <taxon>Panagrolaimus</taxon>
    </lineage>
</organism>
<proteinExistence type="predicted"/>
<dbReference type="WBParaSite" id="PS1159_v2.g2775.t1">
    <property type="protein sequence ID" value="PS1159_v2.g2775.t1"/>
    <property type="gene ID" value="PS1159_v2.g2775"/>
</dbReference>
<reference evidence="2" key="1">
    <citation type="submission" date="2022-11" db="UniProtKB">
        <authorList>
            <consortium name="WormBaseParasite"/>
        </authorList>
    </citation>
    <scope>IDENTIFICATION</scope>
</reference>
<accession>A0AC35GA78</accession>
<sequence length="357" mass="41522">MTINNRKVLNFAILFKQTYHKYGLGHIILLSSYAAYILCFGAAFYWAESTQSTNYFLQWQNKISINRQKFIKNELLPEIFNNSKLLLFIHDHKSQYMTQLLDAKLNNYEKRLRLKPPMPVLKFKILSYPCIIFVQLWHMFRFCTLQSVSETETEERLDDSQLKHNPKNYRVSTAERLLLMPITVIVMALIGWISIGCLLCHLYNPSVDVHLLVYFVFNSLSTIGVGGIDLGDHPLIFAALFFYLLFGLSIISVFINLMHTKFSRQYWLPGNAYMPLLQRNRIYDINAATVESFNDDEQSYAHEPQMYRYTTLGIFQSEERCSVIQEIRKSKIITDATTQTRFGGNIERIRAASPKSG</sequence>
<evidence type="ECO:0000313" key="1">
    <source>
        <dbReference type="Proteomes" id="UP000887580"/>
    </source>
</evidence>